<comment type="caution">
    <text evidence="1">The sequence shown here is derived from an EMBL/GenBank/DDBJ whole genome shotgun (WGS) entry which is preliminary data.</text>
</comment>
<reference evidence="1 2" key="1">
    <citation type="journal article" date="2024" name="bioRxiv">
        <title>A reference genome for Trichogramma kaykai: A tiny desert-dwelling parasitoid wasp with competing sex-ratio distorters.</title>
        <authorList>
            <person name="Culotta J."/>
            <person name="Lindsey A.R."/>
        </authorList>
    </citation>
    <scope>NUCLEOTIDE SEQUENCE [LARGE SCALE GENOMIC DNA]</scope>
    <source>
        <strain evidence="1 2">KSX58</strain>
    </source>
</reference>
<organism evidence="1 2">
    <name type="scientific">Trichogramma kaykai</name>
    <dbReference type="NCBI Taxonomy" id="54128"/>
    <lineage>
        <taxon>Eukaryota</taxon>
        <taxon>Metazoa</taxon>
        <taxon>Ecdysozoa</taxon>
        <taxon>Arthropoda</taxon>
        <taxon>Hexapoda</taxon>
        <taxon>Insecta</taxon>
        <taxon>Pterygota</taxon>
        <taxon>Neoptera</taxon>
        <taxon>Endopterygota</taxon>
        <taxon>Hymenoptera</taxon>
        <taxon>Apocrita</taxon>
        <taxon>Proctotrupomorpha</taxon>
        <taxon>Chalcidoidea</taxon>
        <taxon>Trichogrammatidae</taxon>
        <taxon>Trichogramma</taxon>
    </lineage>
</organism>
<keyword evidence="2" id="KW-1185">Reference proteome</keyword>
<protein>
    <submittedName>
        <fullName evidence="1">Uncharacterized protein</fullName>
    </submittedName>
</protein>
<proteinExistence type="predicted"/>
<accession>A0ABD2VY50</accession>
<dbReference type="EMBL" id="JBJJXI010000153">
    <property type="protein sequence ID" value="KAL3385686.1"/>
    <property type="molecule type" value="Genomic_DNA"/>
</dbReference>
<evidence type="ECO:0000313" key="1">
    <source>
        <dbReference type="EMBL" id="KAL3385686.1"/>
    </source>
</evidence>
<sequence length="81" mass="9015">MKQRLYHVEPLRKQVVCSNANGYLSFCLGFEHRGSAVFSATTIRRRAKAPQVHLKHLALHNLPGGGFLYSLSAAVPPSWIL</sequence>
<evidence type="ECO:0000313" key="2">
    <source>
        <dbReference type="Proteomes" id="UP001627154"/>
    </source>
</evidence>
<name>A0ABD2VY50_9HYME</name>
<dbReference type="AlphaFoldDB" id="A0ABD2VY50"/>
<dbReference type="Proteomes" id="UP001627154">
    <property type="component" value="Unassembled WGS sequence"/>
</dbReference>
<gene>
    <name evidence="1" type="ORF">TKK_018741</name>
</gene>